<evidence type="ECO:0000313" key="1">
    <source>
        <dbReference type="EMBL" id="MDT0351898.1"/>
    </source>
</evidence>
<sequence length="190" mass="19873">MPTNVLVSGAPERIAQVSQVLRAQDCTVVEVDDLANVPAACKEAGENAFDAYLQLPATFGIEGSTALERLHHFYVKGVLARFPAMDAAVPSLKPGGRVTVVAWSLPAEVATDDDIEARRALFRVLAHAAQADAGDDVAVRVLGSSASAEDIVAAGLGKESSSRPTSVETLSGVSYADWRVELLGLVSVES</sequence>
<protein>
    <submittedName>
        <fullName evidence="1">Uncharacterized protein</fullName>
    </submittedName>
</protein>
<dbReference type="EMBL" id="JAVREJ010000015">
    <property type="protein sequence ID" value="MDT0351898.1"/>
    <property type="molecule type" value="Genomic_DNA"/>
</dbReference>
<reference evidence="2" key="1">
    <citation type="submission" date="2023-07" db="EMBL/GenBank/DDBJ databases">
        <title>30 novel species of actinomycetes from the DSMZ collection.</title>
        <authorList>
            <person name="Nouioui I."/>
        </authorList>
    </citation>
    <scope>NUCLEOTIDE SEQUENCE [LARGE SCALE GENOMIC DNA]</scope>
    <source>
        <strain evidence="2">DSM 45834</strain>
    </source>
</reference>
<dbReference type="RefSeq" id="WP_311558389.1">
    <property type="nucleotide sequence ID" value="NZ_JAVREJ010000015.1"/>
</dbReference>
<gene>
    <name evidence="1" type="ORF">RM445_20435</name>
</gene>
<dbReference type="Proteomes" id="UP001183202">
    <property type="component" value="Unassembled WGS sequence"/>
</dbReference>
<name>A0ABU2NEM6_9PSEU</name>
<proteinExistence type="predicted"/>
<evidence type="ECO:0000313" key="2">
    <source>
        <dbReference type="Proteomes" id="UP001183202"/>
    </source>
</evidence>
<comment type="caution">
    <text evidence="1">The sequence shown here is derived from an EMBL/GenBank/DDBJ whole genome shotgun (WGS) entry which is preliminary data.</text>
</comment>
<keyword evidence="2" id="KW-1185">Reference proteome</keyword>
<organism evidence="1 2">
    <name type="scientific">Pseudonocardia charpentierae</name>
    <dbReference type="NCBI Taxonomy" id="3075545"/>
    <lineage>
        <taxon>Bacteria</taxon>
        <taxon>Bacillati</taxon>
        <taxon>Actinomycetota</taxon>
        <taxon>Actinomycetes</taxon>
        <taxon>Pseudonocardiales</taxon>
        <taxon>Pseudonocardiaceae</taxon>
        <taxon>Pseudonocardia</taxon>
    </lineage>
</organism>
<accession>A0ABU2NEM6</accession>